<dbReference type="AlphaFoldDB" id="A0A6B1DS89"/>
<name>A0A6B1DS89_9CHLR</name>
<accession>A0A6B1DS89</accession>
<feature type="region of interest" description="Disordered" evidence="1">
    <location>
        <begin position="49"/>
        <end position="70"/>
    </location>
</feature>
<sequence>MGSLQGQQISGFLLTPFSDAGVFLPLTLGTRPTFVFAIRVFHNHATAKHTCPQQDGHCQSGEVPPPRVTI</sequence>
<reference evidence="2" key="1">
    <citation type="submission" date="2019-09" db="EMBL/GenBank/DDBJ databases">
        <title>Characterisation of the sponge microbiome using genome-centric metagenomics.</title>
        <authorList>
            <person name="Engelberts J.P."/>
            <person name="Robbins S.J."/>
            <person name="De Goeij J.M."/>
            <person name="Aranda M."/>
            <person name="Bell S.C."/>
            <person name="Webster N.S."/>
        </authorList>
    </citation>
    <scope>NUCLEOTIDE SEQUENCE</scope>
    <source>
        <strain evidence="2">SB0662_bin_9</strain>
    </source>
</reference>
<comment type="caution">
    <text evidence="2">The sequence shown here is derived from an EMBL/GenBank/DDBJ whole genome shotgun (WGS) entry which is preliminary data.</text>
</comment>
<proteinExistence type="predicted"/>
<protein>
    <submittedName>
        <fullName evidence="2">Uncharacterized protein</fullName>
    </submittedName>
</protein>
<gene>
    <name evidence="2" type="ORF">F4Y08_09740</name>
</gene>
<evidence type="ECO:0000256" key="1">
    <source>
        <dbReference type="SAM" id="MobiDB-lite"/>
    </source>
</evidence>
<evidence type="ECO:0000313" key="2">
    <source>
        <dbReference type="EMBL" id="MYD90600.1"/>
    </source>
</evidence>
<dbReference type="EMBL" id="VXPY01000069">
    <property type="protein sequence ID" value="MYD90600.1"/>
    <property type="molecule type" value="Genomic_DNA"/>
</dbReference>
<organism evidence="2">
    <name type="scientific">Caldilineaceae bacterium SB0662_bin_9</name>
    <dbReference type="NCBI Taxonomy" id="2605258"/>
    <lineage>
        <taxon>Bacteria</taxon>
        <taxon>Bacillati</taxon>
        <taxon>Chloroflexota</taxon>
        <taxon>Caldilineae</taxon>
        <taxon>Caldilineales</taxon>
        <taxon>Caldilineaceae</taxon>
    </lineage>
</organism>